<dbReference type="SUPFAM" id="SSF50249">
    <property type="entry name" value="Nucleic acid-binding proteins"/>
    <property type="match status" value="1"/>
</dbReference>
<evidence type="ECO:0000256" key="8">
    <source>
        <dbReference type="ARBA" id="ARBA00022598"/>
    </source>
</evidence>
<dbReference type="PANTHER" id="PTHR11586">
    <property type="entry name" value="TRNA-AMINOACYLATION COFACTOR ARC1 FAMILY MEMBER"/>
    <property type="match status" value="1"/>
</dbReference>
<dbReference type="GO" id="GO:0005524">
    <property type="term" value="F:ATP binding"/>
    <property type="evidence" value="ECO:0007669"/>
    <property type="project" value="UniProtKB-KW"/>
</dbReference>
<dbReference type="CDD" id="cd02800">
    <property type="entry name" value="tRNA_bind_EcMetRS_like"/>
    <property type="match status" value="1"/>
</dbReference>
<dbReference type="Pfam" id="PF01588">
    <property type="entry name" value="tRNA_bind"/>
    <property type="match status" value="1"/>
</dbReference>
<dbReference type="Gene3D" id="2.40.50.140">
    <property type="entry name" value="Nucleic acid-binding proteins"/>
    <property type="match status" value="1"/>
</dbReference>
<proteinExistence type="predicted"/>
<dbReference type="GO" id="GO:0005737">
    <property type="term" value="C:cytoplasm"/>
    <property type="evidence" value="ECO:0007669"/>
    <property type="project" value="UniProtKB-SubCell"/>
</dbReference>
<evidence type="ECO:0000259" key="17">
    <source>
        <dbReference type="PROSITE" id="PS50886"/>
    </source>
</evidence>
<evidence type="ECO:0000256" key="9">
    <source>
        <dbReference type="ARBA" id="ARBA00022741"/>
    </source>
</evidence>
<feature type="region of interest" description="Disordered" evidence="16">
    <location>
        <begin position="1"/>
        <end position="23"/>
    </location>
</feature>
<protein>
    <recommendedName>
        <fullName evidence="5">Methionine--tRNA ligase</fullName>
        <ecNumber evidence="4">6.1.1.10</ecNumber>
    </recommendedName>
    <alternativeName>
        <fullName evidence="14">Methionyl-tRNA synthetase</fullName>
    </alternativeName>
</protein>
<keyword evidence="6" id="KW-0963">Cytoplasm</keyword>
<evidence type="ECO:0000256" key="2">
    <source>
        <dbReference type="ARBA" id="ARBA00004496"/>
    </source>
</evidence>
<keyword evidence="8 18" id="KW-0436">Ligase</keyword>
<sequence length="137" mass="14509">MPDTPTTPPTTEATPDDGPATKPEVSFEEFAKLDLRVAKIVTAEPHPNADRLLKLQLDDGSGTLRQICAGIREHYAPEDLIGKSIVIVANLAPRKIRGEESRGMLLAASDAPKDGDAPRAVVVMTPMSEIAPGATVS</sequence>
<dbReference type="GO" id="GO:0004825">
    <property type="term" value="F:methionine-tRNA ligase activity"/>
    <property type="evidence" value="ECO:0007669"/>
    <property type="project" value="UniProtKB-EC"/>
</dbReference>
<keyword evidence="12" id="KW-0648">Protein biosynthesis</keyword>
<evidence type="ECO:0000256" key="14">
    <source>
        <dbReference type="ARBA" id="ARBA00030904"/>
    </source>
</evidence>
<keyword evidence="9" id="KW-0547">Nucleotide-binding</keyword>
<evidence type="ECO:0000256" key="16">
    <source>
        <dbReference type="SAM" id="MobiDB-lite"/>
    </source>
</evidence>
<evidence type="ECO:0000256" key="6">
    <source>
        <dbReference type="ARBA" id="ARBA00022490"/>
    </source>
</evidence>
<dbReference type="InterPro" id="IPR004495">
    <property type="entry name" value="Met-tRNA-synth_bsu_C"/>
</dbReference>
<evidence type="ECO:0000256" key="12">
    <source>
        <dbReference type="ARBA" id="ARBA00022917"/>
    </source>
</evidence>
<dbReference type="PROSITE" id="PS50886">
    <property type="entry name" value="TRBD"/>
    <property type="match status" value="1"/>
</dbReference>
<accession>A0A3B1DIQ6</accession>
<name>A0A3B1DIQ6_9ZZZZ</name>
<dbReference type="FunFam" id="2.40.50.140:FF:000042">
    <property type="entry name" value="Methionine--tRNA ligase"/>
    <property type="match status" value="1"/>
</dbReference>
<organism evidence="18">
    <name type="scientific">hydrothermal vent metagenome</name>
    <dbReference type="NCBI Taxonomy" id="652676"/>
    <lineage>
        <taxon>unclassified sequences</taxon>
        <taxon>metagenomes</taxon>
        <taxon>ecological metagenomes</taxon>
    </lineage>
</organism>
<reference evidence="18" key="1">
    <citation type="submission" date="2018-06" db="EMBL/GenBank/DDBJ databases">
        <authorList>
            <person name="Zhirakovskaya E."/>
        </authorList>
    </citation>
    <scope>NUCLEOTIDE SEQUENCE</scope>
</reference>
<dbReference type="InterPro" id="IPR051270">
    <property type="entry name" value="Tyrosine-tRNA_ligase_regulator"/>
</dbReference>
<feature type="compositionally biased region" description="Low complexity" evidence="16">
    <location>
        <begin position="9"/>
        <end position="21"/>
    </location>
</feature>
<dbReference type="GO" id="GO:0006431">
    <property type="term" value="P:methionyl-tRNA aminoacylation"/>
    <property type="evidence" value="ECO:0007669"/>
    <property type="project" value="InterPro"/>
</dbReference>
<evidence type="ECO:0000256" key="11">
    <source>
        <dbReference type="ARBA" id="ARBA00022884"/>
    </source>
</evidence>
<dbReference type="InterPro" id="IPR012340">
    <property type="entry name" value="NA-bd_OB-fold"/>
</dbReference>
<evidence type="ECO:0000256" key="15">
    <source>
        <dbReference type="ARBA" id="ARBA00047364"/>
    </source>
</evidence>
<dbReference type="InterPro" id="IPR002547">
    <property type="entry name" value="tRNA-bd_dom"/>
</dbReference>
<dbReference type="EMBL" id="UOGK01000412">
    <property type="protein sequence ID" value="VAX40572.1"/>
    <property type="molecule type" value="Genomic_DNA"/>
</dbReference>
<keyword evidence="7" id="KW-0820">tRNA-binding</keyword>
<evidence type="ECO:0000256" key="5">
    <source>
        <dbReference type="ARBA" id="ARBA00018753"/>
    </source>
</evidence>
<comment type="catalytic activity">
    <reaction evidence="15">
        <text>tRNA(Met) + L-methionine + ATP = L-methionyl-tRNA(Met) + AMP + diphosphate</text>
        <dbReference type="Rhea" id="RHEA:13481"/>
        <dbReference type="Rhea" id="RHEA-COMP:9667"/>
        <dbReference type="Rhea" id="RHEA-COMP:9698"/>
        <dbReference type="ChEBI" id="CHEBI:30616"/>
        <dbReference type="ChEBI" id="CHEBI:33019"/>
        <dbReference type="ChEBI" id="CHEBI:57844"/>
        <dbReference type="ChEBI" id="CHEBI:78442"/>
        <dbReference type="ChEBI" id="CHEBI:78530"/>
        <dbReference type="ChEBI" id="CHEBI:456215"/>
        <dbReference type="EC" id="6.1.1.10"/>
    </reaction>
</comment>
<evidence type="ECO:0000256" key="7">
    <source>
        <dbReference type="ARBA" id="ARBA00022555"/>
    </source>
</evidence>
<evidence type="ECO:0000256" key="1">
    <source>
        <dbReference type="ARBA" id="ARBA00003314"/>
    </source>
</evidence>
<gene>
    <name evidence="18" type="ORF">MNBD_PLANCTO03-2294</name>
</gene>
<keyword evidence="10" id="KW-0067">ATP-binding</keyword>
<keyword evidence="11" id="KW-0694">RNA-binding</keyword>
<dbReference type="PANTHER" id="PTHR11586:SF37">
    <property type="entry name" value="TRNA-BINDING DOMAIN-CONTAINING PROTEIN"/>
    <property type="match status" value="1"/>
</dbReference>
<dbReference type="AlphaFoldDB" id="A0A3B1DIQ6"/>
<comment type="subunit">
    <text evidence="3">Homodimer.</text>
</comment>
<evidence type="ECO:0000256" key="4">
    <source>
        <dbReference type="ARBA" id="ARBA00012838"/>
    </source>
</evidence>
<comment type="subcellular location">
    <subcellularLocation>
        <location evidence="2">Cytoplasm</location>
    </subcellularLocation>
</comment>
<evidence type="ECO:0000256" key="3">
    <source>
        <dbReference type="ARBA" id="ARBA00011738"/>
    </source>
</evidence>
<evidence type="ECO:0000313" key="18">
    <source>
        <dbReference type="EMBL" id="VAX40572.1"/>
    </source>
</evidence>
<feature type="domain" description="TRNA-binding" evidence="17">
    <location>
        <begin position="29"/>
        <end position="137"/>
    </location>
</feature>
<dbReference type="EC" id="6.1.1.10" evidence="4"/>
<evidence type="ECO:0000256" key="10">
    <source>
        <dbReference type="ARBA" id="ARBA00022840"/>
    </source>
</evidence>
<comment type="function">
    <text evidence="1">Is required not only for elongation of protein synthesis but also for the initiation of all mRNA translation through initiator tRNA(fMet) aminoacylation.</text>
</comment>
<evidence type="ECO:0000256" key="13">
    <source>
        <dbReference type="ARBA" id="ARBA00023146"/>
    </source>
</evidence>
<keyword evidence="13 18" id="KW-0030">Aminoacyl-tRNA synthetase</keyword>
<dbReference type="NCBIfam" id="TIGR00399">
    <property type="entry name" value="metG_C_term"/>
    <property type="match status" value="1"/>
</dbReference>
<dbReference type="GO" id="GO:0000049">
    <property type="term" value="F:tRNA binding"/>
    <property type="evidence" value="ECO:0007669"/>
    <property type="project" value="UniProtKB-KW"/>
</dbReference>